<evidence type="ECO:0000313" key="1">
    <source>
        <dbReference type="EMBL" id="GGK83573.1"/>
    </source>
</evidence>
<comment type="caution">
    <text evidence="1">The sequence shown here is derived from an EMBL/GenBank/DDBJ whole genome shotgun (WGS) entry which is preliminary data.</text>
</comment>
<dbReference type="AlphaFoldDB" id="A0A8J3BYG9"/>
<name>A0A8J3BYG9_9ACTN</name>
<accession>A0A8J3BYG9</accession>
<dbReference type="Proteomes" id="UP000656042">
    <property type="component" value="Unassembled WGS sequence"/>
</dbReference>
<protein>
    <submittedName>
        <fullName evidence="1">Uncharacterized protein</fullName>
    </submittedName>
</protein>
<organism evidence="1 2">
    <name type="scientific">Mangrovihabitans endophyticus</name>
    <dbReference type="NCBI Taxonomy" id="1751298"/>
    <lineage>
        <taxon>Bacteria</taxon>
        <taxon>Bacillati</taxon>
        <taxon>Actinomycetota</taxon>
        <taxon>Actinomycetes</taxon>
        <taxon>Micromonosporales</taxon>
        <taxon>Micromonosporaceae</taxon>
        <taxon>Mangrovihabitans</taxon>
    </lineage>
</organism>
<reference evidence="1" key="1">
    <citation type="journal article" date="2014" name="Int. J. Syst. Evol. Microbiol.">
        <title>Complete genome sequence of Corynebacterium casei LMG S-19264T (=DSM 44701T), isolated from a smear-ripened cheese.</title>
        <authorList>
            <consortium name="US DOE Joint Genome Institute (JGI-PGF)"/>
            <person name="Walter F."/>
            <person name="Albersmeier A."/>
            <person name="Kalinowski J."/>
            <person name="Ruckert C."/>
        </authorList>
    </citation>
    <scope>NUCLEOTIDE SEQUENCE</scope>
    <source>
        <strain evidence="1">CGMCC 4.7299</strain>
    </source>
</reference>
<reference evidence="1" key="2">
    <citation type="submission" date="2020-09" db="EMBL/GenBank/DDBJ databases">
        <authorList>
            <person name="Sun Q."/>
            <person name="Zhou Y."/>
        </authorList>
    </citation>
    <scope>NUCLEOTIDE SEQUENCE</scope>
    <source>
        <strain evidence="1">CGMCC 4.7299</strain>
    </source>
</reference>
<gene>
    <name evidence="1" type="ORF">GCM10012284_17130</name>
</gene>
<dbReference type="EMBL" id="BMMX01000004">
    <property type="protein sequence ID" value="GGK83573.1"/>
    <property type="molecule type" value="Genomic_DNA"/>
</dbReference>
<proteinExistence type="predicted"/>
<sequence>MEGVTPVVEIGDHRFTRPVSITIDDVAPIPMRKKFRVVLLAEGPLAGPRSDTDFFRHHGGTRYAAGCGNGCKADGCKADGCKADGCKADGQWRVVQRRVAAVRERSADAMSGGALPGTRRPRSVREEFALPLVFM</sequence>
<evidence type="ECO:0000313" key="2">
    <source>
        <dbReference type="Proteomes" id="UP000656042"/>
    </source>
</evidence>
<keyword evidence="2" id="KW-1185">Reference proteome</keyword>